<dbReference type="InterPro" id="IPR022454">
    <property type="entry name" value="CHP03883_F420-assoc"/>
</dbReference>
<evidence type="ECO:0008006" key="4">
    <source>
        <dbReference type="Google" id="ProtNLM"/>
    </source>
</evidence>
<protein>
    <recommendedName>
        <fullName evidence="4">Coenzyme F420 biosynthesis-associated protein</fullName>
    </recommendedName>
</protein>
<reference evidence="2 3" key="1">
    <citation type="submission" date="2019-06" db="EMBL/GenBank/DDBJ databases">
        <title>Whole genome shotgun sequence of Cellulomonas uda NBRC 3747.</title>
        <authorList>
            <person name="Hosoyama A."/>
            <person name="Uohara A."/>
            <person name="Ohji S."/>
            <person name="Ichikawa N."/>
        </authorList>
    </citation>
    <scope>NUCLEOTIDE SEQUENCE [LARGE SCALE GENOMIC DNA]</scope>
    <source>
        <strain evidence="2 3">NBRC 3747</strain>
    </source>
</reference>
<dbReference type="PANTHER" id="PTHR39420:SF1">
    <property type="entry name" value="HYDROLASE"/>
    <property type="match status" value="1"/>
</dbReference>
<dbReference type="PANTHER" id="PTHR39420">
    <property type="match status" value="1"/>
</dbReference>
<comment type="caution">
    <text evidence="2">The sequence shown here is derived from an EMBL/GenBank/DDBJ whole genome shotgun (WGS) entry which is preliminary data.</text>
</comment>
<dbReference type="EMBL" id="BJLP01000050">
    <property type="protein sequence ID" value="GEA82192.1"/>
    <property type="molecule type" value="Genomic_DNA"/>
</dbReference>
<evidence type="ECO:0000313" key="2">
    <source>
        <dbReference type="EMBL" id="GEA82192.1"/>
    </source>
</evidence>
<dbReference type="SUPFAM" id="SSF55486">
    <property type="entry name" value="Metalloproteases ('zincins'), catalytic domain"/>
    <property type="match status" value="1"/>
</dbReference>
<dbReference type="InterPro" id="IPR042271">
    <property type="entry name" value="Zinicin_2_N"/>
</dbReference>
<evidence type="ECO:0000256" key="1">
    <source>
        <dbReference type="SAM" id="MobiDB-lite"/>
    </source>
</evidence>
<keyword evidence="3" id="KW-1185">Reference proteome</keyword>
<proteinExistence type="predicted"/>
<dbReference type="AlphaFoldDB" id="A0A4Y3KE01"/>
<gene>
    <name evidence="2" type="ORF">CUD01_26360</name>
</gene>
<dbReference type="Pfam" id="PF10103">
    <property type="entry name" value="Zincin_2"/>
    <property type="match status" value="1"/>
</dbReference>
<dbReference type="NCBIfam" id="TIGR03624">
    <property type="entry name" value="putative hydrolase"/>
    <property type="match status" value="1"/>
</dbReference>
<dbReference type="InterPro" id="IPR018766">
    <property type="entry name" value="Zinicin_2"/>
</dbReference>
<sequence length="386" mass="40724">MVPRVTVSRMSATRTTTSAPGPVDWDAAARLAARAVRPGPRAPRAELEDLVAGLRAAAGPAAEHAARVTRLEAADGRPAADVSRVLVVDRAGWARANVRMFEVMATPLVDALARPDGSGARGSSAVGRLAGAAQVGAVLGVLAGKVLGQFDPYTPRAGAPAGGPGEGRLLLVAPNVLHLERTLRVEPADFRLWVALHEQTHALQFAAAPWLADHLRERSAALLGDVAGQVTGHAGDEGREETLSRMLSALGRVLTDDDASILDVLTPEQRQVVDEVGAVMSLLEGHADVAMDAVGRSVVPSVNEIRRKFEARRDAQSRVRGLESVLRRLLGMDAKLAQYRDGAVFVRAVRSRVGVTGFNAVFADPAHLPTAAEIADPGAWVRRVHG</sequence>
<feature type="region of interest" description="Disordered" evidence="1">
    <location>
        <begin position="1"/>
        <end position="21"/>
    </location>
</feature>
<organism evidence="2 3">
    <name type="scientific">Cellulomonas uda</name>
    <dbReference type="NCBI Taxonomy" id="1714"/>
    <lineage>
        <taxon>Bacteria</taxon>
        <taxon>Bacillati</taxon>
        <taxon>Actinomycetota</taxon>
        <taxon>Actinomycetes</taxon>
        <taxon>Micrococcales</taxon>
        <taxon>Cellulomonadaceae</taxon>
        <taxon>Cellulomonas</taxon>
    </lineage>
</organism>
<feature type="compositionally biased region" description="Low complexity" evidence="1">
    <location>
        <begin position="1"/>
        <end position="19"/>
    </location>
</feature>
<name>A0A4Y3KE01_CELUD</name>
<dbReference type="Proteomes" id="UP000315842">
    <property type="component" value="Unassembled WGS sequence"/>
</dbReference>
<dbReference type="Gene3D" id="1.20.150.30">
    <property type="entry name" value="Zincin-like metallopeptidase, N-terminal domain"/>
    <property type="match status" value="1"/>
</dbReference>
<accession>A0A4Y3KE01</accession>
<evidence type="ECO:0000313" key="3">
    <source>
        <dbReference type="Proteomes" id="UP000315842"/>
    </source>
</evidence>
<dbReference type="NCBIfam" id="TIGR03883">
    <property type="entry name" value="DUF2342_F420"/>
    <property type="match status" value="1"/>
</dbReference>